<evidence type="ECO:0000256" key="1">
    <source>
        <dbReference type="SAM" id="MobiDB-lite"/>
    </source>
</evidence>
<keyword evidence="3" id="KW-1185">Reference proteome</keyword>
<protein>
    <submittedName>
        <fullName evidence="2">Uncharacterized protein</fullName>
    </submittedName>
</protein>
<organism evidence="2 3">
    <name type="scientific">Colletotrichum destructivum</name>
    <dbReference type="NCBI Taxonomy" id="34406"/>
    <lineage>
        <taxon>Eukaryota</taxon>
        <taxon>Fungi</taxon>
        <taxon>Dikarya</taxon>
        <taxon>Ascomycota</taxon>
        <taxon>Pezizomycotina</taxon>
        <taxon>Sordariomycetes</taxon>
        <taxon>Hypocreomycetidae</taxon>
        <taxon>Glomerellales</taxon>
        <taxon>Glomerellaceae</taxon>
        <taxon>Colletotrichum</taxon>
        <taxon>Colletotrichum destructivum species complex</taxon>
    </lineage>
</organism>
<dbReference type="AlphaFoldDB" id="A0AAX4IX29"/>
<dbReference type="Proteomes" id="UP001322277">
    <property type="component" value="Chromosome 8"/>
</dbReference>
<evidence type="ECO:0000313" key="3">
    <source>
        <dbReference type="Proteomes" id="UP001322277"/>
    </source>
</evidence>
<accession>A0AAX4IX29</accession>
<proteinExistence type="predicted"/>
<gene>
    <name evidence="2" type="ORF">CDEST_12801</name>
</gene>
<feature type="region of interest" description="Disordered" evidence="1">
    <location>
        <begin position="1"/>
        <end position="21"/>
    </location>
</feature>
<dbReference type="KEGG" id="cdet:87949301"/>
<reference evidence="3" key="1">
    <citation type="journal article" date="2023" name="bioRxiv">
        <title>Complete genome of the Medicago anthracnose fungus, Colletotrichum destructivum, reveals a mini-chromosome-like region within a core chromosome.</title>
        <authorList>
            <person name="Lapalu N."/>
            <person name="Simon A."/>
            <person name="Lu A."/>
            <person name="Plaumann P.-L."/>
            <person name="Amselem J."/>
            <person name="Pigne S."/>
            <person name="Auger A."/>
            <person name="Koch C."/>
            <person name="Dallery J.-F."/>
            <person name="O'Connell R.J."/>
        </authorList>
    </citation>
    <scope>NUCLEOTIDE SEQUENCE [LARGE SCALE GENOMIC DNA]</scope>
    <source>
        <strain evidence="3">CBS 520.97</strain>
    </source>
</reference>
<dbReference type="RefSeq" id="XP_062785008.1">
    <property type="nucleotide sequence ID" value="XM_062928957.1"/>
</dbReference>
<evidence type="ECO:0000313" key="2">
    <source>
        <dbReference type="EMBL" id="WQF87787.1"/>
    </source>
</evidence>
<dbReference type="EMBL" id="CP137312">
    <property type="protein sequence ID" value="WQF87787.1"/>
    <property type="molecule type" value="Genomic_DNA"/>
</dbReference>
<sequence length="85" mass="8767">MPATTEGVPPPAQNPRRETATADLEGGGAWLALGSGGDLKGFRHSVSEVSGAWERVWECGPCANVVELPLLPSDIALITAVCPKG</sequence>
<name>A0AAX4IX29_9PEZI</name>
<dbReference type="GeneID" id="87949301"/>